<organism evidence="1 2">
    <name type="scientific">Enterococcus phage H1</name>
    <dbReference type="NCBI Taxonomy" id="2982918"/>
    <lineage>
        <taxon>Viruses</taxon>
        <taxon>Duplodnaviria</taxon>
        <taxon>Heunggongvirae</taxon>
        <taxon>Uroviricota</taxon>
        <taxon>Caudoviricetes</taxon>
    </lineage>
</organism>
<keyword evidence="2" id="KW-1185">Reference proteome</keyword>
<dbReference type="EMBL" id="OP534061">
    <property type="protein sequence ID" value="UYE92473.1"/>
    <property type="molecule type" value="Genomic_DNA"/>
</dbReference>
<dbReference type="Proteomes" id="UP001232159">
    <property type="component" value="Segment"/>
</dbReference>
<evidence type="ECO:0000313" key="1">
    <source>
        <dbReference type="EMBL" id="UYE92473.1"/>
    </source>
</evidence>
<evidence type="ECO:0000313" key="2">
    <source>
        <dbReference type="Proteomes" id="UP001232159"/>
    </source>
</evidence>
<sequence length="132" mass="15294">MTIYVELDINNVVLGWSSSYSEGLTEVEIPDDHPIIILNDFFGNYTYKDGKLVKDNSLELNNLKEYVKNDLEMSCYESIISGFDYELNSEEIYHVSYSKNKQQYFERLNRSSSVRLLRILTGSLLILMGELS</sequence>
<proteinExistence type="predicted"/>
<name>A0AAE9P626_9CAUD</name>
<accession>A0AAE9P626</accession>
<reference evidence="1" key="1">
    <citation type="submission" date="2022-09" db="EMBL/GenBank/DDBJ databases">
        <authorList>
            <person name="Murray E."/>
            <person name="Buttimer C."/>
            <person name="Hill C."/>
        </authorList>
    </citation>
    <scope>NUCLEOTIDE SEQUENCE</scope>
</reference>
<gene>
    <name evidence="1" type="ORF">H1_53</name>
</gene>
<protein>
    <submittedName>
        <fullName evidence="1">Uncharacterized protein</fullName>
    </submittedName>
</protein>